<dbReference type="AlphaFoldDB" id="A0A6N8DKG6"/>
<comment type="caution">
    <text evidence="2">The sequence shown here is derived from an EMBL/GenBank/DDBJ whole genome shotgun (WGS) entry which is preliminary data.</text>
</comment>
<keyword evidence="1" id="KW-0472">Membrane</keyword>
<evidence type="ECO:0000313" key="3">
    <source>
        <dbReference type="Proteomes" id="UP000439113"/>
    </source>
</evidence>
<gene>
    <name evidence="2" type="ORF">GJ654_01600</name>
</gene>
<name>A0A6N8DKG6_RHOAC</name>
<accession>A0A6N8DKG6</accession>
<keyword evidence="1" id="KW-1133">Transmembrane helix</keyword>
<evidence type="ECO:0000313" key="2">
    <source>
        <dbReference type="EMBL" id="MTV29683.1"/>
    </source>
</evidence>
<dbReference type="EMBL" id="WNKS01000001">
    <property type="protein sequence ID" value="MTV29683.1"/>
    <property type="molecule type" value="Genomic_DNA"/>
</dbReference>
<feature type="transmembrane region" description="Helical" evidence="1">
    <location>
        <begin position="40"/>
        <end position="60"/>
    </location>
</feature>
<dbReference type="Proteomes" id="UP000439113">
    <property type="component" value="Unassembled WGS sequence"/>
</dbReference>
<keyword evidence="1" id="KW-0812">Transmembrane</keyword>
<protein>
    <submittedName>
        <fullName evidence="2">Uncharacterized protein</fullName>
    </submittedName>
</protein>
<feature type="transmembrane region" description="Helical" evidence="1">
    <location>
        <begin position="6"/>
        <end position="28"/>
    </location>
</feature>
<evidence type="ECO:0000256" key="1">
    <source>
        <dbReference type="SAM" id="Phobius"/>
    </source>
</evidence>
<dbReference type="RefSeq" id="WP_155444334.1">
    <property type="nucleotide sequence ID" value="NZ_JAOQNR010000001.1"/>
</dbReference>
<organism evidence="2 3">
    <name type="scientific">Rhodoblastus acidophilus</name>
    <name type="common">Rhodopseudomonas acidophila</name>
    <dbReference type="NCBI Taxonomy" id="1074"/>
    <lineage>
        <taxon>Bacteria</taxon>
        <taxon>Pseudomonadati</taxon>
        <taxon>Pseudomonadota</taxon>
        <taxon>Alphaproteobacteria</taxon>
        <taxon>Hyphomicrobiales</taxon>
        <taxon>Rhodoblastaceae</taxon>
        <taxon>Rhodoblastus</taxon>
    </lineage>
</organism>
<proteinExistence type="predicted"/>
<reference evidence="2 3" key="1">
    <citation type="submission" date="2019-11" db="EMBL/GenBank/DDBJ databases">
        <title>Whole-genome sequence of a Rhodoblastus acidophilus DSM 142.</title>
        <authorList>
            <person name="Kyndt J.A."/>
            <person name="Meyer T.E."/>
        </authorList>
    </citation>
    <scope>NUCLEOTIDE SEQUENCE [LARGE SCALE GENOMIC DNA]</scope>
    <source>
        <strain evidence="2 3">DSM 142</strain>
    </source>
</reference>
<sequence length="107" mass="12066">MESYFPILIFVFAGFWPTLGMVKGLGLVEGMGRPVDTPDVWLMTSAVTLILLYCAVHSALDPQFLTKGQSERDSDSAIPRAVKALLFFWAAQPLPVLWLITRKKRRR</sequence>
<feature type="transmembrane region" description="Helical" evidence="1">
    <location>
        <begin position="80"/>
        <end position="100"/>
    </location>
</feature>